<evidence type="ECO:0000313" key="1">
    <source>
        <dbReference type="EMBL" id="KDR37723.1"/>
    </source>
</evidence>
<dbReference type="AlphaFoldDB" id="A0A069PAQ6"/>
<sequence length="60" mass="6242">MLGYYNASAFSYGLQAGAQAFSQAMFFINDNAIKDLDDADGLSVGMGPSVVVADEGSQSQ</sequence>
<comment type="caution">
    <text evidence="1">The sequence shown here is derived from an EMBL/GenBank/DDBJ whole genome shotgun (WGS) entry which is preliminary data.</text>
</comment>
<dbReference type="RefSeq" id="WP_232256398.1">
    <property type="nucleotide sequence ID" value="NZ_CADFFX010000039.1"/>
</dbReference>
<evidence type="ECO:0000313" key="2">
    <source>
        <dbReference type="Proteomes" id="UP000027466"/>
    </source>
</evidence>
<reference evidence="1 2" key="1">
    <citation type="submission" date="2014-03" db="EMBL/GenBank/DDBJ databases">
        <title>Draft Genome Sequences of Four Burkholderia Strains.</title>
        <authorList>
            <person name="Liu X.Y."/>
            <person name="Li C.X."/>
            <person name="Xu J.H."/>
        </authorList>
    </citation>
    <scope>NUCLEOTIDE SEQUENCE [LARGE SCALE GENOMIC DNA]</scope>
    <source>
        <strain evidence="1 2">DSM 50014</strain>
    </source>
</reference>
<dbReference type="EMBL" id="JFHC01000151">
    <property type="protein sequence ID" value="KDR37723.1"/>
    <property type="molecule type" value="Genomic_DNA"/>
</dbReference>
<gene>
    <name evidence="1" type="ORF">BG61_08565</name>
</gene>
<proteinExistence type="predicted"/>
<name>A0A069PAQ6_9BURK</name>
<organism evidence="1 2">
    <name type="scientific">Caballeronia glathei</name>
    <dbReference type="NCBI Taxonomy" id="60547"/>
    <lineage>
        <taxon>Bacteria</taxon>
        <taxon>Pseudomonadati</taxon>
        <taxon>Pseudomonadota</taxon>
        <taxon>Betaproteobacteria</taxon>
        <taxon>Burkholderiales</taxon>
        <taxon>Burkholderiaceae</taxon>
        <taxon>Caballeronia</taxon>
    </lineage>
</organism>
<protein>
    <submittedName>
        <fullName evidence="1">Uncharacterized protein</fullName>
    </submittedName>
</protein>
<dbReference type="Proteomes" id="UP000027466">
    <property type="component" value="Unassembled WGS sequence"/>
</dbReference>
<keyword evidence="2" id="KW-1185">Reference proteome</keyword>
<accession>A0A069PAQ6</accession>